<evidence type="ECO:0000313" key="2">
    <source>
        <dbReference type="EMBL" id="GLF95243.1"/>
    </source>
</evidence>
<dbReference type="Proteomes" id="UP001291653">
    <property type="component" value="Unassembled WGS sequence"/>
</dbReference>
<feature type="region of interest" description="Disordered" evidence="1">
    <location>
        <begin position="60"/>
        <end position="101"/>
    </location>
</feature>
<evidence type="ECO:0000256" key="1">
    <source>
        <dbReference type="SAM" id="MobiDB-lite"/>
    </source>
</evidence>
<evidence type="ECO:0000313" key="3">
    <source>
        <dbReference type="Proteomes" id="UP001291653"/>
    </source>
</evidence>
<sequence length="101" mass="10766">MEMVLRSGDEEGMLMQNVPWALQLVSDRLPVSPPLYARVELDPLTQLARYTDVAGQVVEMGKHGTSKTKGTASMSGGSGGGDGQAPQPQVQDDVTTDYEAD</sequence>
<gene>
    <name evidence="2" type="primary">tgmA</name>
    <name evidence="2" type="ORF">SYYSPA8_13120</name>
</gene>
<dbReference type="EMBL" id="BSBI01000004">
    <property type="protein sequence ID" value="GLF95243.1"/>
    <property type="molecule type" value="Genomic_DNA"/>
</dbReference>
<keyword evidence="3" id="KW-1185">Reference proteome</keyword>
<organism evidence="2 3">
    <name type="scientific">Streptomyces yaizuensis</name>
    <dbReference type="NCBI Taxonomy" id="2989713"/>
    <lineage>
        <taxon>Bacteria</taxon>
        <taxon>Bacillati</taxon>
        <taxon>Actinomycetota</taxon>
        <taxon>Actinomycetes</taxon>
        <taxon>Kitasatosporales</taxon>
        <taxon>Streptomycetaceae</taxon>
        <taxon>Streptomyces</taxon>
    </lineage>
</organism>
<dbReference type="InterPro" id="IPR025843">
    <property type="entry name" value="Actino_peptide"/>
</dbReference>
<comment type="caution">
    <text evidence="2">The sequence shown here is derived from an EMBL/GenBank/DDBJ whole genome shotgun (WGS) entry which is preliminary data.</text>
</comment>
<accession>A0ABQ5NYK4</accession>
<dbReference type="NCBIfam" id="TIGR04186">
    <property type="entry name" value="GRASP_targ"/>
    <property type="match status" value="1"/>
</dbReference>
<name>A0ABQ5NYK4_9ACTN</name>
<reference evidence="2 3" key="1">
    <citation type="submission" date="2022-10" db="EMBL/GenBank/DDBJ databases">
        <title>Draft genome sequence of Streptomyces sp. YSPA8.</title>
        <authorList>
            <person name="Moriuchi R."/>
            <person name="Dohra H."/>
            <person name="Yamamura H."/>
            <person name="Kodani S."/>
        </authorList>
    </citation>
    <scope>NUCLEOTIDE SEQUENCE [LARGE SCALE GENOMIC DNA]</scope>
    <source>
        <strain evidence="2 3">YSPA8</strain>
    </source>
</reference>
<feature type="compositionally biased region" description="Low complexity" evidence="1">
    <location>
        <begin position="84"/>
        <end position="93"/>
    </location>
</feature>
<proteinExistence type="predicted"/>
<protein>
    <submittedName>
        <fullName evidence="2">ATP-grasp-modified RiPP</fullName>
    </submittedName>
</protein>
<dbReference type="InterPro" id="IPR026496">
    <property type="entry name" value="GRASP_targ"/>
</dbReference>
<dbReference type="Pfam" id="PF14408">
    <property type="entry name" value="Actino_peptide"/>
    <property type="match status" value="1"/>
</dbReference>